<dbReference type="CDD" id="cd14852">
    <property type="entry name" value="LD-carboxypeptidase"/>
    <property type="match status" value="1"/>
</dbReference>
<dbReference type="PANTHER" id="PTHR34385">
    <property type="entry name" value="D-ALANYL-D-ALANINE CARBOXYPEPTIDASE"/>
    <property type="match status" value="1"/>
</dbReference>
<dbReference type="EMBL" id="JACJVR010000079">
    <property type="protein sequence ID" value="MBB6693820.1"/>
    <property type="molecule type" value="Genomic_DNA"/>
</dbReference>
<dbReference type="SUPFAM" id="SSF55166">
    <property type="entry name" value="Hedgehog/DD-peptidase"/>
    <property type="match status" value="1"/>
</dbReference>
<protein>
    <submittedName>
        <fullName evidence="3">M15 family metallopeptidase</fullName>
    </submittedName>
</protein>
<reference evidence="3 4" key="1">
    <citation type="submission" date="2020-08" db="EMBL/GenBank/DDBJ databases">
        <title>Cohnella phylogeny.</title>
        <authorList>
            <person name="Dunlap C."/>
        </authorList>
    </citation>
    <scope>NUCLEOTIDE SEQUENCE [LARGE SCALE GENOMIC DNA]</scope>
    <source>
        <strain evidence="3 4">DSM 25239</strain>
    </source>
</reference>
<dbReference type="InterPro" id="IPR009045">
    <property type="entry name" value="Zn_M74/Hedgehog-like"/>
</dbReference>
<evidence type="ECO:0000259" key="2">
    <source>
        <dbReference type="Pfam" id="PF02557"/>
    </source>
</evidence>
<accession>A0A841U763</accession>
<dbReference type="AlphaFoldDB" id="A0A841U763"/>
<sequence>MPQAAEANPVPAPGIEIPRETGAAKAENGRTRPKETVPEAEPAVPEETTPTIEIAEDQVYRGSLILVDQDHPVRPEAVVTDVVKLYGNKELVRGYGLLDGSIRLSRSIAEKFLAMTAAAKRDGVSHFLISSGYRTEDEQEELFREMGADSAMPAGHSEHNLGLSLDIGSTESEMSRAPEGKWLSDNAWKYGFILRYPKDKTEITGIKFEPWHFRYVGLPHSAIMKKRNLALEEYLEFLKEKKVFSAKVNGVQYRISYYPVEGKTTVPVPESGEYEISGDNIGGAIVTAVVE</sequence>
<keyword evidence="4" id="KW-1185">Reference proteome</keyword>
<proteinExistence type="predicted"/>
<dbReference type="InterPro" id="IPR052179">
    <property type="entry name" value="DD-CPase-like"/>
</dbReference>
<dbReference type="Gene3D" id="3.30.1380.10">
    <property type="match status" value="1"/>
</dbReference>
<evidence type="ECO:0000256" key="1">
    <source>
        <dbReference type="SAM" id="MobiDB-lite"/>
    </source>
</evidence>
<dbReference type="InterPro" id="IPR003709">
    <property type="entry name" value="VanY-like_core_dom"/>
</dbReference>
<gene>
    <name evidence="3" type="ORF">H7B90_20695</name>
</gene>
<dbReference type="InterPro" id="IPR058193">
    <property type="entry name" value="VanY/YodJ_core_dom"/>
</dbReference>
<dbReference type="GO" id="GO:0006508">
    <property type="term" value="P:proteolysis"/>
    <property type="evidence" value="ECO:0007669"/>
    <property type="project" value="InterPro"/>
</dbReference>
<comment type="caution">
    <text evidence="3">The sequence shown here is derived from an EMBL/GenBank/DDBJ whole genome shotgun (WGS) entry which is preliminary data.</text>
</comment>
<dbReference type="Pfam" id="PF02557">
    <property type="entry name" value="VanY"/>
    <property type="match status" value="1"/>
</dbReference>
<evidence type="ECO:0000313" key="4">
    <source>
        <dbReference type="Proteomes" id="UP000553776"/>
    </source>
</evidence>
<evidence type="ECO:0000313" key="3">
    <source>
        <dbReference type="EMBL" id="MBB6693820.1"/>
    </source>
</evidence>
<feature type="region of interest" description="Disordered" evidence="1">
    <location>
        <begin position="1"/>
        <end position="47"/>
    </location>
</feature>
<dbReference type="GO" id="GO:0008233">
    <property type="term" value="F:peptidase activity"/>
    <property type="evidence" value="ECO:0007669"/>
    <property type="project" value="InterPro"/>
</dbReference>
<feature type="domain" description="D-alanyl-D-alanine carboxypeptidase-like core" evidence="2">
    <location>
        <begin position="102"/>
        <end position="217"/>
    </location>
</feature>
<dbReference type="PANTHER" id="PTHR34385:SF1">
    <property type="entry name" value="PEPTIDOGLYCAN L-ALANYL-D-GLUTAMATE ENDOPEPTIDASE CWLK"/>
    <property type="match status" value="1"/>
</dbReference>
<name>A0A841U763_9BACL</name>
<feature type="compositionally biased region" description="Basic and acidic residues" evidence="1">
    <location>
        <begin position="27"/>
        <end position="37"/>
    </location>
</feature>
<dbReference type="Gene3D" id="3.30.200.180">
    <property type="match status" value="1"/>
</dbReference>
<organism evidence="3 4">
    <name type="scientific">Cohnella xylanilytica</name>
    <dbReference type="NCBI Taxonomy" id="557555"/>
    <lineage>
        <taxon>Bacteria</taxon>
        <taxon>Bacillati</taxon>
        <taxon>Bacillota</taxon>
        <taxon>Bacilli</taxon>
        <taxon>Bacillales</taxon>
        <taxon>Paenibacillaceae</taxon>
        <taxon>Cohnella</taxon>
    </lineage>
</organism>
<dbReference type="Proteomes" id="UP000553776">
    <property type="component" value="Unassembled WGS sequence"/>
</dbReference>